<gene>
    <name evidence="1" type="ORF">LCGC14_0824630</name>
</gene>
<reference evidence="1" key="1">
    <citation type="journal article" date="2015" name="Nature">
        <title>Complex archaea that bridge the gap between prokaryotes and eukaryotes.</title>
        <authorList>
            <person name="Spang A."/>
            <person name="Saw J.H."/>
            <person name="Jorgensen S.L."/>
            <person name="Zaremba-Niedzwiedzka K."/>
            <person name="Martijn J."/>
            <person name="Lind A.E."/>
            <person name="van Eijk R."/>
            <person name="Schleper C."/>
            <person name="Guy L."/>
            <person name="Ettema T.J."/>
        </authorList>
    </citation>
    <scope>NUCLEOTIDE SEQUENCE</scope>
</reference>
<protein>
    <submittedName>
        <fullName evidence="1">Uncharacterized protein</fullName>
    </submittedName>
</protein>
<evidence type="ECO:0000313" key="1">
    <source>
        <dbReference type="EMBL" id="KKN31362.1"/>
    </source>
</evidence>
<accession>A0A0F9Q304</accession>
<sequence>MIPLIKEKDDLKKFHKSHLELVERISLEVQKMIKSKRKIMYADIINYTIRYGLSGEEYIGFSKEDYNSLMVWCNYKIKLGEIFVEL</sequence>
<comment type="caution">
    <text evidence="1">The sequence shown here is derived from an EMBL/GenBank/DDBJ whole genome shotgun (WGS) entry which is preliminary data.</text>
</comment>
<dbReference type="EMBL" id="LAZR01002335">
    <property type="protein sequence ID" value="KKN31362.1"/>
    <property type="molecule type" value="Genomic_DNA"/>
</dbReference>
<dbReference type="AlphaFoldDB" id="A0A0F9Q304"/>
<proteinExistence type="predicted"/>
<name>A0A0F9Q304_9ZZZZ</name>
<organism evidence="1">
    <name type="scientific">marine sediment metagenome</name>
    <dbReference type="NCBI Taxonomy" id="412755"/>
    <lineage>
        <taxon>unclassified sequences</taxon>
        <taxon>metagenomes</taxon>
        <taxon>ecological metagenomes</taxon>
    </lineage>
</organism>